<evidence type="ECO:0000313" key="1">
    <source>
        <dbReference type="EMBL" id="OEK06831.1"/>
    </source>
</evidence>
<gene>
    <name evidence="1" type="ORF">BFP71_04000</name>
</gene>
<dbReference type="SUPFAM" id="SSF69754">
    <property type="entry name" value="Ribosome binding protein Y (YfiA homologue)"/>
    <property type="match status" value="1"/>
</dbReference>
<dbReference type="Pfam" id="PF02482">
    <property type="entry name" value="Ribosomal_S30AE"/>
    <property type="match status" value="1"/>
</dbReference>
<dbReference type="Gene3D" id="3.30.160.100">
    <property type="entry name" value="Ribosome hibernation promotion factor-like"/>
    <property type="match status" value="1"/>
</dbReference>
<name>A0A1E5T621_9BACT</name>
<dbReference type="EMBL" id="MDGQ01000003">
    <property type="protein sequence ID" value="OEK06831.1"/>
    <property type="molecule type" value="Genomic_DNA"/>
</dbReference>
<sequence>MIVKVQSIHFDADVKLIDFIQKKLDKLDTYYDRTIDAEVILKLNNEGIENKTVEIKLNVPGEQLFATKSSSSFEAATDHCTEALKRQVQKHKEKLLAH</sequence>
<proteinExistence type="predicted"/>
<reference evidence="1 2" key="1">
    <citation type="submission" date="2016-08" db="EMBL/GenBank/DDBJ databases">
        <title>Draft genome of Fabibacter sp. strain SK-8.</title>
        <authorList>
            <person name="Wong S.-K."/>
            <person name="Hamasaki K."/>
            <person name="Yoshizawa S."/>
        </authorList>
    </citation>
    <scope>NUCLEOTIDE SEQUENCE [LARGE SCALE GENOMIC DNA]</scope>
    <source>
        <strain evidence="1 2">SK-8</strain>
    </source>
</reference>
<dbReference type="AlphaFoldDB" id="A0A1E5T621"/>
<keyword evidence="2" id="KW-1185">Reference proteome</keyword>
<comment type="caution">
    <text evidence="1">The sequence shown here is derived from an EMBL/GenBank/DDBJ whole genome shotgun (WGS) entry which is preliminary data.</text>
</comment>
<dbReference type="Proteomes" id="UP000095552">
    <property type="component" value="Unassembled WGS sequence"/>
</dbReference>
<dbReference type="STRING" id="1563681.BFP71_04000"/>
<dbReference type="CDD" id="cd00552">
    <property type="entry name" value="RaiA"/>
    <property type="match status" value="1"/>
</dbReference>
<dbReference type="RefSeq" id="WP_069834143.1">
    <property type="nucleotide sequence ID" value="NZ_MDGQ01000003.1"/>
</dbReference>
<evidence type="ECO:0000313" key="2">
    <source>
        <dbReference type="Proteomes" id="UP000095552"/>
    </source>
</evidence>
<dbReference type="InterPro" id="IPR036567">
    <property type="entry name" value="RHF-like"/>
</dbReference>
<protein>
    <submittedName>
        <fullName evidence="1">Ribosomal subunit interface protein</fullName>
    </submittedName>
</protein>
<organism evidence="1 2">
    <name type="scientific">Roseivirga misakiensis</name>
    <dbReference type="NCBI Taxonomy" id="1563681"/>
    <lineage>
        <taxon>Bacteria</taxon>
        <taxon>Pseudomonadati</taxon>
        <taxon>Bacteroidota</taxon>
        <taxon>Cytophagia</taxon>
        <taxon>Cytophagales</taxon>
        <taxon>Roseivirgaceae</taxon>
        <taxon>Roseivirga</taxon>
    </lineage>
</organism>
<accession>A0A1E5T621</accession>
<dbReference type="OrthoDB" id="9808702at2"/>
<dbReference type="InterPro" id="IPR003489">
    <property type="entry name" value="RHF/RaiA"/>
</dbReference>
<dbReference type="NCBIfam" id="TIGR00741">
    <property type="entry name" value="yfiA"/>
    <property type="match status" value="1"/>
</dbReference>